<reference evidence="8" key="1">
    <citation type="submission" date="2020-08" db="EMBL/GenBank/DDBJ databases">
        <title>Genome public.</title>
        <authorList>
            <person name="Liu C."/>
            <person name="Sun Q."/>
        </authorList>
    </citation>
    <scope>NUCLEOTIDE SEQUENCE</scope>
    <source>
        <strain evidence="8">NSJ-12</strain>
    </source>
</reference>
<evidence type="ECO:0000259" key="7">
    <source>
        <dbReference type="Pfam" id="PF08340"/>
    </source>
</evidence>
<dbReference type="InterPro" id="IPR013551">
    <property type="entry name" value="YicC-like_C"/>
</dbReference>
<accession>A0A926EI34</accession>
<keyword evidence="2" id="KW-0540">Nuclease</keyword>
<organism evidence="8 9">
    <name type="scientific">Zhenhengia yiwuensis</name>
    <dbReference type="NCBI Taxonomy" id="2763666"/>
    <lineage>
        <taxon>Bacteria</taxon>
        <taxon>Bacillati</taxon>
        <taxon>Bacillota</taxon>
        <taxon>Clostridia</taxon>
        <taxon>Lachnospirales</taxon>
        <taxon>Lachnospiraceae</taxon>
        <taxon>Zhenhengia</taxon>
    </lineage>
</organism>
<name>A0A926EI34_9FIRM</name>
<protein>
    <submittedName>
        <fullName evidence="8">YicC family protein</fullName>
    </submittedName>
</protein>
<keyword evidence="9" id="KW-1185">Reference proteome</keyword>
<dbReference type="NCBIfam" id="TIGR00255">
    <property type="entry name" value="YicC/YloC family endoribonuclease"/>
    <property type="match status" value="1"/>
</dbReference>
<dbReference type="AlphaFoldDB" id="A0A926EI34"/>
<dbReference type="InterPro" id="IPR013527">
    <property type="entry name" value="YicC-like_N"/>
</dbReference>
<dbReference type="RefSeq" id="WP_249332481.1">
    <property type="nucleotide sequence ID" value="NZ_JACRSY010000010.1"/>
</dbReference>
<evidence type="ECO:0000256" key="2">
    <source>
        <dbReference type="ARBA" id="ARBA00022722"/>
    </source>
</evidence>
<dbReference type="GO" id="GO:0016787">
    <property type="term" value="F:hydrolase activity"/>
    <property type="evidence" value="ECO:0007669"/>
    <property type="project" value="UniProtKB-KW"/>
</dbReference>
<comment type="cofactor">
    <cofactor evidence="1">
        <name>a divalent metal cation</name>
        <dbReference type="ChEBI" id="CHEBI:60240"/>
    </cofactor>
</comment>
<keyword evidence="4" id="KW-0378">Hydrolase</keyword>
<evidence type="ECO:0000256" key="5">
    <source>
        <dbReference type="ARBA" id="ARBA00035648"/>
    </source>
</evidence>
<gene>
    <name evidence="8" type="ORF">H8718_07650</name>
</gene>
<evidence type="ECO:0000256" key="1">
    <source>
        <dbReference type="ARBA" id="ARBA00001968"/>
    </source>
</evidence>
<feature type="domain" description="Endoribonuclease YicC-like C-terminal" evidence="7">
    <location>
        <begin position="176"/>
        <end position="292"/>
    </location>
</feature>
<dbReference type="Pfam" id="PF08340">
    <property type="entry name" value="YicC-like_C"/>
    <property type="match status" value="1"/>
</dbReference>
<dbReference type="PANTHER" id="PTHR30636:SF3">
    <property type="entry name" value="UPF0701 PROTEIN YICC"/>
    <property type="match status" value="1"/>
</dbReference>
<dbReference type="GO" id="GO:0004521">
    <property type="term" value="F:RNA endonuclease activity"/>
    <property type="evidence" value="ECO:0007669"/>
    <property type="project" value="InterPro"/>
</dbReference>
<dbReference type="EMBL" id="JACRSY010000010">
    <property type="protein sequence ID" value="MBC8579400.1"/>
    <property type="molecule type" value="Genomic_DNA"/>
</dbReference>
<keyword evidence="3" id="KW-0255">Endonuclease</keyword>
<evidence type="ECO:0000259" key="6">
    <source>
        <dbReference type="Pfam" id="PF03755"/>
    </source>
</evidence>
<evidence type="ECO:0000256" key="3">
    <source>
        <dbReference type="ARBA" id="ARBA00022759"/>
    </source>
</evidence>
<dbReference type="Proteomes" id="UP000655830">
    <property type="component" value="Unassembled WGS sequence"/>
</dbReference>
<dbReference type="Pfam" id="PF03755">
    <property type="entry name" value="YicC-like_N"/>
    <property type="match status" value="1"/>
</dbReference>
<evidence type="ECO:0000313" key="8">
    <source>
        <dbReference type="EMBL" id="MBC8579400.1"/>
    </source>
</evidence>
<evidence type="ECO:0000256" key="4">
    <source>
        <dbReference type="ARBA" id="ARBA00022801"/>
    </source>
</evidence>
<comment type="similarity">
    <text evidence="5">Belongs to the YicC/YloC family.</text>
</comment>
<evidence type="ECO:0000313" key="9">
    <source>
        <dbReference type="Proteomes" id="UP000655830"/>
    </source>
</evidence>
<feature type="domain" description="Endoribonuclease YicC-like N-terminal" evidence="6">
    <location>
        <begin position="2"/>
        <end position="156"/>
    </location>
</feature>
<comment type="caution">
    <text evidence="8">The sequence shown here is derived from an EMBL/GenBank/DDBJ whole genome shotgun (WGS) entry which is preliminary data.</text>
</comment>
<dbReference type="PANTHER" id="PTHR30636">
    <property type="entry name" value="UPF0701 PROTEIN YICC"/>
    <property type="match status" value="1"/>
</dbReference>
<dbReference type="InterPro" id="IPR005229">
    <property type="entry name" value="YicC/YloC-like"/>
</dbReference>
<sequence>MIKSMTGYGRYEIEEKERKVNVEISTVNHRYCDLSIRMPKALTHLEDEIRKCIKQFIARGKVEVSIYITSMSADDVEVVVNEPACTAYIEALRKIGAKLGLNDNIGMAEVMRLNDVITIQKKQADLEVIWPMIDQALRQALTQLVAMREKEGMILKKDLLEKADNMLRLVGELEHLSVEVVNTYKLKLEERISRLLEEIPVDETRLAMEVALFADRAAIDEELTRLKSHVGQLKMILEEESSIGRKLDFLMQEMNREANTIASKAGDYTITSYAVELKSEIEKIREQIQNIE</sequence>
<proteinExistence type="inferred from homology"/>